<evidence type="ECO:0000313" key="1">
    <source>
        <dbReference type="EMBL" id="ROI09775.1"/>
    </source>
</evidence>
<evidence type="ECO:0000313" key="2">
    <source>
        <dbReference type="Proteomes" id="UP000270224"/>
    </source>
</evidence>
<accession>A0A3N0WXU9</accession>
<protein>
    <submittedName>
        <fullName evidence="1">Uncharacterized protein</fullName>
    </submittedName>
</protein>
<dbReference type="EMBL" id="RJUG01000002">
    <property type="protein sequence ID" value="ROI09775.1"/>
    <property type="molecule type" value="Genomic_DNA"/>
</dbReference>
<reference evidence="2" key="1">
    <citation type="submission" date="2018-11" db="EMBL/GenBank/DDBJ databases">
        <title>Proposal to divide the Flavobacteriaceae and reorganize its genera based on Amino Acid Identity values calculated from whole genome sequences.</title>
        <authorList>
            <person name="Nicholson A.C."/>
            <person name="Gulvik C.A."/>
            <person name="Whitney A.M."/>
            <person name="Humrighouse B.W."/>
            <person name="Bell M."/>
            <person name="Holmes B."/>
            <person name="Steigerwalt A."/>
            <person name="Villarma A."/>
            <person name="Sheth M."/>
            <person name="Batra D."/>
            <person name="Pryor J."/>
            <person name="Bernardet J.-F."/>
            <person name="Hugo C."/>
            <person name="Kampfer P."/>
            <person name="Newman J."/>
            <person name="Mcquiston J.R."/>
        </authorList>
    </citation>
    <scope>NUCLEOTIDE SEQUENCE [LARGE SCALE GENOMIC DNA]</scope>
    <source>
        <strain evidence="2">H3056</strain>
    </source>
</reference>
<sequence>MVNQPSEKQSFVSAIFVLVKRFCNLVNVKGNLNEDQMIELSVDLYERFKCESLEDVALFFKRARSGEFAEFYRLDTTVIMKWVESYLDEKSEVFEREVINQNNIRRRQENDAVSNHVPDEKAKEYLNQLSAKLNKVGKKNSGTITADNPLFSLSAYVENLRNTVGEMPDGLLKKMAENTSKISHPEVWEILTREFELRNQKPKK</sequence>
<comment type="caution">
    <text evidence="1">The sequence shown here is derived from an EMBL/GenBank/DDBJ whole genome shotgun (WGS) entry which is preliminary data.</text>
</comment>
<dbReference type="Proteomes" id="UP000270224">
    <property type="component" value="Unassembled WGS sequence"/>
</dbReference>
<organism evidence="1 2">
    <name type="scientific">Kaistella daneshvariae</name>
    <dbReference type="NCBI Taxonomy" id="2487074"/>
    <lineage>
        <taxon>Bacteria</taxon>
        <taxon>Pseudomonadati</taxon>
        <taxon>Bacteroidota</taxon>
        <taxon>Flavobacteriia</taxon>
        <taxon>Flavobacteriales</taxon>
        <taxon>Weeksellaceae</taxon>
        <taxon>Chryseobacterium group</taxon>
        <taxon>Kaistella</taxon>
    </lineage>
</organism>
<gene>
    <name evidence="1" type="ORF">EGI11_03185</name>
</gene>
<dbReference type="AlphaFoldDB" id="A0A3N0WXU9"/>
<proteinExistence type="predicted"/>
<name>A0A3N0WXU9_9FLAO</name>
<reference evidence="2" key="2">
    <citation type="submission" date="2018-11" db="EMBL/GenBank/DDBJ databases">
        <title>Proposal to divide the Flavobacteriaceae and reorganize its genera based on Amino Acid Identity values calculated from whole genome sequences.</title>
        <authorList>
            <person name="Nicholson A.C."/>
            <person name="Gulvik C.A."/>
            <person name="Whitney A.M."/>
            <person name="Humrighouse B.W."/>
            <person name="Bell M."/>
            <person name="Holmens B."/>
            <person name="Steigerwalt A."/>
            <person name="Villarma A."/>
            <person name="Sheth M."/>
            <person name="Batra D."/>
            <person name="Pryor J."/>
            <person name="Bernardet J.-F."/>
            <person name="Hugo C."/>
            <person name="Kampfer P."/>
            <person name="Newman J."/>
            <person name="Mcquiston J.R."/>
        </authorList>
    </citation>
    <scope>NUCLEOTIDE SEQUENCE [LARGE SCALE GENOMIC DNA]</scope>
    <source>
        <strain evidence="2">H3056</strain>
    </source>
</reference>